<keyword evidence="1" id="KW-0812">Transmembrane</keyword>
<dbReference type="EMBL" id="BAAAQR010000001">
    <property type="protein sequence ID" value="GAA2137961.1"/>
    <property type="molecule type" value="Genomic_DNA"/>
</dbReference>
<dbReference type="Pfam" id="PF13196">
    <property type="entry name" value="DUF4012"/>
    <property type="match status" value="1"/>
</dbReference>
<dbReference type="Proteomes" id="UP001501771">
    <property type="component" value="Unassembled WGS sequence"/>
</dbReference>
<comment type="caution">
    <text evidence="2">The sequence shown here is derived from an EMBL/GenBank/DDBJ whole genome shotgun (WGS) entry which is preliminary data.</text>
</comment>
<dbReference type="RefSeq" id="WP_344147202.1">
    <property type="nucleotide sequence ID" value="NZ_BAAAQR010000001.1"/>
</dbReference>
<gene>
    <name evidence="2" type="ORF">GCM10009844_05540</name>
</gene>
<organism evidence="2 3">
    <name type="scientific">Nocardioides koreensis</name>
    <dbReference type="NCBI Taxonomy" id="433651"/>
    <lineage>
        <taxon>Bacteria</taxon>
        <taxon>Bacillati</taxon>
        <taxon>Actinomycetota</taxon>
        <taxon>Actinomycetes</taxon>
        <taxon>Propionibacteriales</taxon>
        <taxon>Nocardioidaceae</taxon>
        <taxon>Nocardioides</taxon>
    </lineage>
</organism>
<dbReference type="InterPro" id="IPR025101">
    <property type="entry name" value="DUF4012"/>
</dbReference>
<accession>A0ABP5KYR0</accession>
<feature type="transmembrane region" description="Helical" evidence="1">
    <location>
        <begin position="7"/>
        <end position="28"/>
    </location>
</feature>
<reference evidence="3" key="1">
    <citation type="journal article" date="2019" name="Int. J. Syst. Evol. Microbiol.">
        <title>The Global Catalogue of Microorganisms (GCM) 10K type strain sequencing project: providing services to taxonomists for standard genome sequencing and annotation.</title>
        <authorList>
            <consortium name="The Broad Institute Genomics Platform"/>
            <consortium name="The Broad Institute Genome Sequencing Center for Infectious Disease"/>
            <person name="Wu L."/>
            <person name="Ma J."/>
        </authorList>
    </citation>
    <scope>NUCLEOTIDE SEQUENCE [LARGE SCALE GENOMIC DNA]</scope>
    <source>
        <strain evidence="3">JCM 16022</strain>
    </source>
</reference>
<evidence type="ECO:0000313" key="3">
    <source>
        <dbReference type="Proteomes" id="UP001501771"/>
    </source>
</evidence>
<sequence>MPNRRRLLWIVPIVVVGAAVAYTAWLAWQVQGDLRGAESSVTRLKDSLDDKDPSSRDAAVAALRADARSAADRTDGVWWSALTHVPAVGDDAAGVQAMSSSLNTIANEGVQPLSDSVQDVDHVLVDGRIDVAAVRDLQQPVGQAQRAFAAAAGDVSGLDSSGYVGPLRSRFQRYASLVDDTAAALGSAEKATEVLPGVAGADGPRDYLLVFQNNAEIRATGGLPGSWARLHAENGRLQIVQQGTANEFPERATPILPLTKAELALHHEPLGTYFHDANFTPDFPRAAELWTARWQEKYPTQLDGVLSLDPVAMSYLLEGTGPVRVGDLTLTSDNAVEELLNRPYRDLGPAAQDVLFAKAARAIFEASTADLASPMRFVEGLDRAAREGRFLFAPRDPAERKALAGTRVEGALTADDGQTPHVDIALNDGTGSKMSYYLRYWADLKAIKCQAGQQTLTGSMTLNQNISVAEAAKLPPYLTGGGQFGVHPGKQIVLIPLFGPYGGTIDHISVNGKSLDDVAQIVDYRGRPATVVFAQLSSSKEVVFNWTMTTGKGQTGNPELGMTPSIVPGNNDATFKSAC</sequence>
<keyword evidence="1" id="KW-1133">Transmembrane helix</keyword>
<evidence type="ECO:0000256" key="1">
    <source>
        <dbReference type="SAM" id="Phobius"/>
    </source>
</evidence>
<keyword evidence="1" id="KW-0472">Membrane</keyword>
<name>A0ABP5KYR0_9ACTN</name>
<evidence type="ECO:0000313" key="2">
    <source>
        <dbReference type="EMBL" id="GAA2137961.1"/>
    </source>
</evidence>
<protein>
    <submittedName>
        <fullName evidence="2">DUF4012 domain-containing protein</fullName>
    </submittedName>
</protein>
<proteinExistence type="predicted"/>
<keyword evidence="3" id="KW-1185">Reference proteome</keyword>